<dbReference type="EMBL" id="FOBV01000002">
    <property type="protein sequence ID" value="SEM28890.1"/>
    <property type="molecule type" value="Genomic_DNA"/>
</dbReference>
<dbReference type="AlphaFoldDB" id="A0A1H7X4V1"/>
<sequence length="50" mass="5768">MWYLVYIKNCSKIMLYDIDCEIKLITLKAFLCSVAVGRPIVSSLEILPEM</sequence>
<name>A0A1H7X4V1_9FLAO</name>
<dbReference type="Proteomes" id="UP000199450">
    <property type="component" value="Unassembled WGS sequence"/>
</dbReference>
<gene>
    <name evidence="1" type="ORF">SAMN05421856_102213</name>
</gene>
<evidence type="ECO:0000313" key="1">
    <source>
        <dbReference type="EMBL" id="SEM28890.1"/>
    </source>
</evidence>
<protein>
    <submittedName>
        <fullName evidence="1">Uncharacterized protein</fullName>
    </submittedName>
</protein>
<reference evidence="2" key="1">
    <citation type="submission" date="2016-10" db="EMBL/GenBank/DDBJ databases">
        <authorList>
            <person name="Varghese N."/>
            <person name="Submissions S."/>
        </authorList>
    </citation>
    <scope>NUCLEOTIDE SEQUENCE [LARGE SCALE GENOMIC DNA]</scope>
    <source>
        <strain evidence="2">DSM 17453</strain>
    </source>
</reference>
<evidence type="ECO:0000313" key="2">
    <source>
        <dbReference type="Proteomes" id="UP000199450"/>
    </source>
</evidence>
<accession>A0A1H7X4V1</accession>
<keyword evidence="2" id="KW-1185">Reference proteome</keyword>
<organism evidence="1 2">
    <name type="scientific">Chryseobacterium taichungense</name>
    <dbReference type="NCBI Taxonomy" id="295069"/>
    <lineage>
        <taxon>Bacteria</taxon>
        <taxon>Pseudomonadati</taxon>
        <taxon>Bacteroidota</taxon>
        <taxon>Flavobacteriia</taxon>
        <taxon>Flavobacteriales</taxon>
        <taxon>Weeksellaceae</taxon>
        <taxon>Chryseobacterium group</taxon>
        <taxon>Chryseobacterium</taxon>
    </lineage>
</organism>
<proteinExistence type="predicted"/>